<organism evidence="1 2">
    <name type="scientific">Oryza meyeriana var. granulata</name>
    <dbReference type="NCBI Taxonomy" id="110450"/>
    <lineage>
        <taxon>Eukaryota</taxon>
        <taxon>Viridiplantae</taxon>
        <taxon>Streptophyta</taxon>
        <taxon>Embryophyta</taxon>
        <taxon>Tracheophyta</taxon>
        <taxon>Spermatophyta</taxon>
        <taxon>Magnoliopsida</taxon>
        <taxon>Liliopsida</taxon>
        <taxon>Poales</taxon>
        <taxon>Poaceae</taxon>
        <taxon>BOP clade</taxon>
        <taxon>Oryzoideae</taxon>
        <taxon>Oryzeae</taxon>
        <taxon>Oryzinae</taxon>
        <taxon>Oryza</taxon>
        <taxon>Oryza meyeriana</taxon>
    </lineage>
</organism>
<evidence type="ECO:0000313" key="1">
    <source>
        <dbReference type="EMBL" id="KAF0914889.1"/>
    </source>
</evidence>
<keyword evidence="2" id="KW-1185">Reference proteome</keyword>
<name>A0A6G1DQZ9_9ORYZ</name>
<dbReference type="AlphaFoldDB" id="A0A6G1DQZ9"/>
<evidence type="ECO:0000313" key="2">
    <source>
        <dbReference type="Proteomes" id="UP000479710"/>
    </source>
</evidence>
<comment type="caution">
    <text evidence="1">The sequence shown here is derived from an EMBL/GenBank/DDBJ whole genome shotgun (WGS) entry which is preliminary data.</text>
</comment>
<sequence length="78" mass="7876">MLPSRDAAAAGGKLGALTGNGYTSCGVASAVGELGTLSDDGAFYSIPHASSSRRQRRVRVPASLGPSLLMLLSLPMVS</sequence>
<gene>
    <name evidence="1" type="ORF">E2562_032805</name>
</gene>
<accession>A0A6G1DQZ9</accession>
<dbReference type="EMBL" id="SPHZ02000006">
    <property type="protein sequence ID" value="KAF0914889.1"/>
    <property type="molecule type" value="Genomic_DNA"/>
</dbReference>
<reference evidence="1 2" key="1">
    <citation type="submission" date="2019-11" db="EMBL/GenBank/DDBJ databases">
        <title>Whole genome sequence of Oryza granulata.</title>
        <authorList>
            <person name="Li W."/>
        </authorList>
    </citation>
    <scope>NUCLEOTIDE SEQUENCE [LARGE SCALE GENOMIC DNA]</scope>
    <source>
        <strain evidence="2">cv. Menghai</strain>
        <tissue evidence="1">Leaf</tissue>
    </source>
</reference>
<dbReference type="Proteomes" id="UP000479710">
    <property type="component" value="Unassembled WGS sequence"/>
</dbReference>
<proteinExistence type="predicted"/>
<protein>
    <submittedName>
        <fullName evidence="1">Uncharacterized protein</fullName>
    </submittedName>
</protein>